<dbReference type="RefSeq" id="WP_086863896.1">
    <property type="nucleotide sequence ID" value="NZ_JADBEG010000001.1"/>
</dbReference>
<dbReference type="EMBL" id="JADBEG010000001">
    <property type="protein sequence ID" value="MBE1493550.1"/>
    <property type="molecule type" value="Genomic_DNA"/>
</dbReference>
<evidence type="ECO:0000259" key="6">
    <source>
        <dbReference type="PROSITE" id="PS50977"/>
    </source>
</evidence>
<dbReference type="Pfam" id="PF00440">
    <property type="entry name" value="TetR_N"/>
    <property type="match status" value="1"/>
</dbReference>
<proteinExistence type="predicted"/>
<dbReference type="PROSITE" id="PS50977">
    <property type="entry name" value="HTH_TETR_2"/>
    <property type="match status" value="1"/>
</dbReference>
<keyword evidence="8" id="KW-1185">Reference proteome</keyword>
<sequence>MARPSRAPERRAELIAVARRAVVERGVLNLRLRDIADGAGLSSGSVLYYFPTLTDLLREVQQEAVERFCAQREDAARGGTPRDRLLATIRGGLPTGPSDELCVLLYELGTIARRDPAYAARHVALFERQVRIYTGILEAGAATGEFSLTAEPVAIARNLVALEDGYGLHLTQAVPTVDRATAEAMLLSFARTACGLAELA</sequence>
<dbReference type="PANTHER" id="PTHR30055:SF226">
    <property type="entry name" value="HTH-TYPE TRANSCRIPTIONAL REGULATOR PKSA"/>
    <property type="match status" value="1"/>
</dbReference>
<dbReference type="InterPro" id="IPR001647">
    <property type="entry name" value="HTH_TetR"/>
</dbReference>
<evidence type="ECO:0000313" key="7">
    <source>
        <dbReference type="EMBL" id="MBE1493550.1"/>
    </source>
</evidence>
<keyword evidence="2" id="KW-0805">Transcription regulation</keyword>
<gene>
    <name evidence="7" type="ORF">H4696_000650</name>
</gene>
<dbReference type="InterPro" id="IPR009057">
    <property type="entry name" value="Homeodomain-like_sf"/>
</dbReference>
<evidence type="ECO:0000256" key="4">
    <source>
        <dbReference type="ARBA" id="ARBA00023163"/>
    </source>
</evidence>
<feature type="DNA-binding region" description="H-T-H motif" evidence="5">
    <location>
        <begin position="31"/>
        <end position="50"/>
    </location>
</feature>
<comment type="caution">
    <text evidence="7">The sequence shown here is derived from an EMBL/GenBank/DDBJ whole genome shotgun (WGS) entry which is preliminary data.</text>
</comment>
<organism evidence="7 8">
    <name type="scientific">Amycolatopsis lexingtonensis</name>
    <dbReference type="NCBI Taxonomy" id="218822"/>
    <lineage>
        <taxon>Bacteria</taxon>
        <taxon>Bacillati</taxon>
        <taxon>Actinomycetota</taxon>
        <taxon>Actinomycetes</taxon>
        <taxon>Pseudonocardiales</taxon>
        <taxon>Pseudonocardiaceae</taxon>
        <taxon>Amycolatopsis</taxon>
    </lineage>
</organism>
<name>A0ABR9HRL8_9PSEU</name>
<keyword evidence="1" id="KW-0678">Repressor</keyword>
<feature type="domain" description="HTH tetR-type" evidence="6">
    <location>
        <begin position="8"/>
        <end position="68"/>
    </location>
</feature>
<protein>
    <submittedName>
        <fullName evidence="7">AcrR family transcriptional regulator</fullName>
    </submittedName>
</protein>
<accession>A0ABR9HRL8</accession>
<evidence type="ECO:0000256" key="3">
    <source>
        <dbReference type="ARBA" id="ARBA00023125"/>
    </source>
</evidence>
<keyword evidence="3 5" id="KW-0238">DNA-binding</keyword>
<dbReference type="Proteomes" id="UP000631670">
    <property type="component" value="Unassembled WGS sequence"/>
</dbReference>
<dbReference type="SUPFAM" id="SSF48498">
    <property type="entry name" value="Tetracyclin repressor-like, C-terminal domain"/>
    <property type="match status" value="1"/>
</dbReference>
<evidence type="ECO:0000313" key="8">
    <source>
        <dbReference type="Proteomes" id="UP000631670"/>
    </source>
</evidence>
<dbReference type="PANTHER" id="PTHR30055">
    <property type="entry name" value="HTH-TYPE TRANSCRIPTIONAL REGULATOR RUTR"/>
    <property type="match status" value="1"/>
</dbReference>
<evidence type="ECO:0000256" key="2">
    <source>
        <dbReference type="ARBA" id="ARBA00023015"/>
    </source>
</evidence>
<dbReference type="SUPFAM" id="SSF46689">
    <property type="entry name" value="Homeodomain-like"/>
    <property type="match status" value="1"/>
</dbReference>
<dbReference type="InterPro" id="IPR050109">
    <property type="entry name" value="HTH-type_TetR-like_transc_reg"/>
</dbReference>
<evidence type="ECO:0000256" key="5">
    <source>
        <dbReference type="PROSITE-ProRule" id="PRU00335"/>
    </source>
</evidence>
<reference evidence="7 8" key="1">
    <citation type="submission" date="2020-10" db="EMBL/GenBank/DDBJ databases">
        <title>Sequencing the genomes of 1000 actinobacteria strains.</title>
        <authorList>
            <person name="Klenk H.-P."/>
        </authorList>
    </citation>
    <scope>NUCLEOTIDE SEQUENCE [LARGE SCALE GENOMIC DNA]</scope>
    <source>
        <strain evidence="7 8">DSM 44653</strain>
    </source>
</reference>
<dbReference type="InterPro" id="IPR039538">
    <property type="entry name" value="BetI_C"/>
</dbReference>
<dbReference type="Gene3D" id="1.10.357.10">
    <property type="entry name" value="Tetracycline Repressor, domain 2"/>
    <property type="match status" value="1"/>
</dbReference>
<keyword evidence="4" id="KW-0804">Transcription</keyword>
<dbReference type="Pfam" id="PF13977">
    <property type="entry name" value="TetR_C_6"/>
    <property type="match status" value="1"/>
</dbReference>
<evidence type="ECO:0000256" key="1">
    <source>
        <dbReference type="ARBA" id="ARBA00022491"/>
    </source>
</evidence>
<dbReference type="InterPro" id="IPR036271">
    <property type="entry name" value="Tet_transcr_reg_TetR-rel_C_sf"/>
</dbReference>